<name>A0A5J4KJC5_9CHLR</name>
<dbReference type="EMBL" id="BKZW01000002">
    <property type="protein sequence ID" value="GER89818.1"/>
    <property type="molecule type" value="Genomic_DNA"/>
</dbReference>
<accession>A0A5J4KJC5</accession>
<keyword evidence="1" id="KW-1133">Transmembrane helix</keyword>
<reference evidence="2 3" key="1">
    <citation type="submission" date="2019-10" db="EMBL/GenBank/DDBJ databases">
        <title>Dictyobacter vulcani sp. nov., within the class Ktedonobacteria, isolated from soil of volcanic Mt. Zao.</title>
        <authorList>
            <person name="Zheng Y."/>
            <person name="Wang C.M."/>
            <person name="Sakai Y."/>
            <person name="Abe K."/>
            <person name="Yokota A."/>
            <person name="Yabe S."/>
        </authorList>
    </citation>
    <scope>NUCLEOTIDE SEQUENCE [LARGE SCALE GENOMIC DNA]</scope>
    <source>
        <strain evidence="2 3">W12</strain>
    </source>
</reference>
<dbReference type="AlphaFoldDB" id="A0A5J4KJC5"/>
<evidence type="ECO:0000313" key="2">
    <source>
        <dbReference type="EMBL" id="GER89818.1"/>
    </source>
</evidence>
<organism evidence="2 3">
    <name type="scientific">Dictyobacter vulcani</name>
    <dbReference type="NCBI Taxonomy" id="2607529"/>
    <lineage>
        <taxon>Bacteria</taxon>
        <taxon>Bacillati</taxon>
        <taxon>Chloroflexota</taxon>
        <taxon>Ktedonobacteria</taxon>
        <taxon>Ktedonobacterales</taxon>
        <taxon>Dictyobacteraceae</taxon>
        <taxon>Dictyobacter</taxon>
    </lineage>
</organism>
<feature type="transmembrane region" description="Helical" evidence="1">
    <location>
        <begin position="6"/>
        <end position="25"/>
    </location>
</feature>
<dbReference type="Proteomes" id="UP000326912">
    <property type="component" value="Unassembled WGS sequence"/>
</dbReference>
<evidence type="ECO:0000313" key="3">
    <source>
        <dbReference type="Proteomes" id="UP000326912"/>
    </source>
</evidence>
<keyword evidence="1" id="KW-0472">Membrane</keyword>
<evidence type="ECO:0000256" key="1">
    <source>
        <dbReference type="SAM" id="Phobius"/>
    </source>
</evidence>
<sequence length="64" mass="7078">MSHTTQAIIILIGTPILVTTMIIIVETYGVKRYLYLVVHWVKAVASQSQTSNNGHFARLVAPVI</sequence>
<keyword evidence="3" id="KW-1185">Reference proteome</keyword>
<protein>
    <submittedName>
        <fullName evidence="2">Uncharacterized protein</fullName>
    </submittedName>
</protein>
<proteinExistence type="predicted"/>
<dbReference type="RefSeq" id="WP_151757656.1">
    <property type="nucleotide sequence ID" value="NZ_BKZW01000002.1"/>
</dbReference>
<gene>
    <name evidence="2" type="ORF">KDW_39800</name>
</gene>
<keyword evidence="1" id="KW-0812">Transmembrane</keyword>
<comment type="caution">
    <text evidence="2">The sequence shown here is derived from an EMBL/GenBank/DDBJ whole genome shotgun (WGS) entry which is preliminary data.</text>
</comment>